<evidence type="ECO:0000256" key="1">
    <source>
        <dbReference type="ARBA" id="ARBA00022801"/>
    </source>
</evidence>
<dbReference type="GO" id="GO:0004668">
    <property type="term" value="F:protein-arginine deiminase activity"/>
    <property type="evidence" value="ECO:0007669"/>
    <property type="project" value="InterPro"/>
</dbReference>
<proteinExistence type="inferred from homology"/>
<keyword evidence="3" id="KW-1185">Reference proteome</keyword>
<dbReference type="Pfam" id="PF04371">
    <property type="entry name" value="PAD_porph"/>
    <property type="match status" value="1"/>
</dbReference>
<dbReference type="GO" id="GO:0009446">
    <property type="term" value="P:putrescine biosynthetic process"/>
    <property type="evidence" value="ECO:0007669"/>
    <property type="project" value="InterPro"/>
</dbReference>
<protein>
    <recommendedName>
        <fullName evidence="4">Agmatine deiminase</fullName>
    </recommendedName>
</protein>
<sequence>MMGLAMHQKAHCTFSTKPLPGRALAQAQWSTLLMPRQPAATTRPAIVTTSTAARGKPLRAAATSAPPTVAPSTTTPKQLGYHMPGEFEKHQHCWMGWPDSPYLWRENAKPAQEQYAAVARAISQFEPLIMLTNPESVETAKSMLADAPNVTVVPVPINDGWARDWGPSCIVLDDKKTGSRKMAGTHWDFNSYGGELKKAMGIAPQVPNWDKDNAAGRAALQLAGLEVFESALHLEGGSIHVDGEGTLIATEETLLHPSRNPHLTREQIEDELKEFLGLEKVVWLWKGMAGDDAVVNGHVDNLACFIRPGVVALSWCDDVNDPQYERSTDAYERLTSATDAKGRKIEVIKVPCPPPLFRTYKEASGVHPDHVKLGYVPRVEGERLPASYINHYIANGGAVIPQFGGPGLERATETDAKALEVLQAAYGPERKVVGVKSREILLNAGNIHCITQQCPAAS</sequence>
<name>A0AAW1RV26_9CHLO</name>
<reference evidence="2 3" key="1">
    <citation type="journal article" date="2024" name="Nat. Commun.">
        <title>Phylogenomics reveals the evolutionary origins of lichenization in chlorophyte algae.</title>
        <authorList>
            <person name="Puginier C."/>
            <person name="Libourel C."/>
            <person name="Otte J."/>
            <person name="Skaloud P."/>
            <person name="Haon M."/>
            <person name="Grisel S."/>
            <person name="Petersen M."/>
            <person name="Berrin J.G."/>
            <person name="Delaux P.M."/>
            <person name="Dal Grande F."/>
            <person name="Keller J."/>
        </authorList>
    </citation>
    <scope>NUCLEOTIDE SEQUENCE [LARGE SCALE GENOMIC DNA]</scope>
    <source>
        <strain evidence="2 3">SAG 245.80</strain>
    </source>
</reference>
<dbReference type="Gene3D" id="3.75.10.10">
    <property type="entry name" value="L-arginine/glycine Amidinotransferase, Chain A"/>
    <property type="match status" value="1"/>
</dbReference>
<dbReference type="HAMAP" id="MF_01841">
    <property type="entry name" value="Agmatine_deimin"/>
    <property type="match status" value="1"/>
</dbReference>
<dbReference type="EMBL" id="JALJOU010000021">
    <property type="protein sequence ID" value="KAK9837500.1"/>
    <property type="molecule type" value="Genomic_DNA"/>
</dbReference>
<comment type="caution">
    <text evidence="2">The sequence shown here is derived from an EMBL/GenBank/DDBJ whole genome shotgun (WGS) entry which is preliminary data.</text>
</comment>
<accession>A0AAW1RV26</accession>
<dbReference type="PANTHER" id="PTHR31377">
    <property type="entry name" value="AGMATINE DEIMINASE-RELATED"/>
    <property type="match status" value="1"/>
</dbReference>
<dbReference type="SUPFAM" id="SSF55909">
    <property type="entry name" value="Pentein"/>
    <property type="match status" value="1"/>
</dbReference>
<dbReference type="PANTHER" id="PTHR31377:SF0">
    <property type="entry name" value="AGMATINE DEIMINASE-RELATED"/>
    <property type="match status" value="1"/>
</dbReference>
<dbReference type="NCBIfam" id="TIGR03380">
    <property type="entry name" value="agmatine_aguA"/>
    <property type="match status" value="1"/>
</dbReference>
<gene>
    <name evidence="2" type="ORF">WJX81_007143</name>
</gene>
<dbReference type="GO" id="GO:0047632">
    <property type="term" value="F:agmatine deiminase activity"/>
    <property type="evidence" value="ECO:0007669"/>
    <property type="project" value="InterPro"/>
</dbReference>
<dbReference type="AlphaFoldDB" id="A0AAW1RV26"/>
<evidence type="ECO:0000313" key="3">
    <source>
        <dbReference type="Proteomes" id="UP001445335"/>
    </source>
</evidence>
<organism evidence="2 3">
    <name type="scientific">Elliptochloris bilobata</name>
    <dbReference type="NCBI Taxonomy" id="381761"/>
    <lineage>
        <taxon>Eukaryota</taxon>
        <taxon>Viridiplantae</taxon>
        <taxon>Chlorophyta</taxon>
        <taxon>core chlorophytes</taxon>
        <taxon>Trebouxiophyceae</taxon>
        <taxon>Trebouxiophyceae incertae sedis</taxon>
        <taxon>Elliptochloris clade</taxon>
        <taxon>Elliptochloris</taxon>
    </lineage>
</organism>
<dbReference type="InterPro" id="IPR007466">
    <property type="entry name" value="Peptidyl-Arg-deiminase_porph"/>
</dbReference>
<evidence type="ECO:0000313" key="2">
    <source>
        <dbReference type="EMBL" id="KAK9837500.1"/>
    </source>
</evidence>
<dbReference type="InterPro" id="IPR017754">
    <property type="entry name" value="Agmatine_deiminase"/>
</dbReference>
<evidence type="ECO:0008006" key="4">
    <source>
        <dbReference type="Google" id="ProtNLM"/>
    </source>
</evidence>
<dbReference type="Proteomes" id="UP001445335">
    <property type="component" value="Unassembled WGS sequence"/>
</dbReference>
<keyword evidence="1" id="KW-0378">Hydrolase</keyword>